<evidence type="ECO:0000259" key="1">
    <source>
        <dbReference type="Pfam" id="PF01243"/>
    </source>
</evidence>
<dbReference type="Pfam" id="PF01243">
    <property type="entry name" value="PNPOx_N"/>
    <property type="match status" value="1"/>
</dbReference>
<accession>A0A2A4MRW1</accession>
<dbReference type="InterPro" id="IPR012349">
    <property type="entry name" value="Split_barrel_FMN-bd"/>
</dbReference>
<dbReference type="AlphaFoldDB" id="A0A2A4MRW1"/>
<comment type="caution">
    <text evidence="2">The sequence shown here is derived from an EMBL/GenBank/DDBJ whole genome shotgun (WGS) entry which is preliminary data.</text>
</comment>
<protein>
    <submittedName>
        <fullName evidence="2">Pyridoxamine 5'-phosphate oxidase</fullName>
    </submittedName>
</protein>
<name>A0A2A4MRW1_9GAMM</name>
<dbReference type="PANTHER" id="PTHR39336:SF1">
    <property type="entry name" value="PYRIDOXAMINE PHOSPHATE OXIDASE FAMILY PROTEIN (AFU_ORTHOLOGUE AFUA_6G11440)"/>
    <property type="match status" value="1"/>
</dbReference>
<gene>
    <name evidence="2" type="ORF">COC19_03005</name>
</gene>
<dbReference type="PANTHER" id="PTHR39336">
    <property type="entry name" value="PYRIDOXAMINE PHOSPHATE OXIDASE FAMILY PROTEIN (AFU_ORTHOLOGUE AFUA_6G11440)"/>
    <property type="match status" value="1"/>
</dbReference>
<sequence>MGKQYSEISEKHRGFIEQQKIFFVASATADSRINVSPKGMDSFKVVDKNRVVWLNATGSGNETSAHVQQQPRMTIMFMAVEGNPLILRLYGRAKVIHKKDPQWDELLSLFPSIPATRQFFDVTIEMVQTSCGMAVPFYDYVEGREQLNVHNAKQGDAKINEYWQAKNQVSIDAIPSHIVSKNIG</sequence>
<reference evidence="3" key="1">
    <citation type="submission" date="2017-08" db="EMBL/GenBank/DDBJ databases">
        <title>A dynamic microbial community with high functional redundancy inhabits the cold, oxic subseafloor aquifer.</title>
        <authorList>
            <person name="Tully B.J."/>
            <person name="Wheat C.G."/>
            <person name="Glazer B.T."/>
            <person name="Huber J.A."/>
        </authorList>
    </citation>
    <scope>NUCLEOTIDE SEQUENCE [LARGE SCALE GENOMIC DNA]</scope>
</reference>
<feature type="domain" description="Pyridoxamine 5'-phosphate oxidase N-terminal" evidence="1">
    <location>
        <begin position="9"/>
        <end position="131"/>
    </location>
</feature>
<evidence type="ECO:0000313" key="2">
    <source>
        <dbReference type="EMBL" id="PCH62336.1"/>
    </source>
</evidence>
<dbReference type="Gene3D" id="2.30.110.10">
    <property type="entry name" value="Electron Transport, Fmn-binding Protein, Chain A"/>
    <property type="match status" value="1"/>
</dbReference>
<dbReference type="SUPFAM" id="SSF50475">
    <property type="entry name" value="FMN-binding split barrel"/>
    <property type="match status" value="1"/>
</dbReference>
<dbReference type="InterPro" id="IPR011576">
    <property type="entry name" value="Pyridox_Oxase_N"/>
</dbReference>
<proteinExistence type="predicted"/>
<evidence type="ECO:0000313" key="3">
    <source>
        <dbReference type="Proteomes" id="UP000218172"/>
    </source>
</evidence>
<dbReference type="EMBL" id="NVQR01000041">
    <property type="protein sequence ID" value="PCH62336.1"/>
    <property type="molecule type" value="Genomic_DNA"/>
</dbReference>
<dbReference type="Proteomes" id="UP000218172">
    <property type="component" value="Unassembled WGS sequence"/>
</dbReference>
<organism evidence="2 3">
    <name type="scientific">SAR86 cluster bacterium</name>
    <dbReference type="NCBI Taxonomy" id="2030880"/>
    <lineage>
        <taxon>Bacteria</taxon>
        <taxon>Pseudomonadati</taxon>
        <taxon>Pseudomonadota</taxon>
        <taxon>Gammaproteobacteria</taxon>
        <taxon>SAR86 cluster</taxon>
    </lineage>
</organism>